<accession>A0A7H8T2C2</accession>
<evidence type="ECO:0000313" key="2">
    <source>
        <dbReference type="EMBL" id="QKZ17168.1"/>
    </source>
</evidence>
<dbReference type="RefSeq" id="WP_176574564.1">
    <property type="nucleotide sequence ID" value="NZ_CP056041.1"/>
</dbReference>
<name>A0A7H8T2C2_STRCX</name>
<dbReference type="EMBL" id="CP056041">
    <property type="protein sequence ID" value="QKZ17168.1"/>
    <property type="molecule type" value="Genomic_DNA"/>
</dbReference>
<reference evidence="2 3" key="1">
    <citation type="submission" date="2020-06" db="EMBL/GenBank/DDBJ databases">
        <title>Genome mining for natural products.</title>
        <authorList>
            <person name="Zhang B."/>
            <person name="Shi J."/>
            <person name="Ge H."/>
        </authorList>
    </citation>
    <scope>NUCLEOTIDE SEQUENCE [LARGE SCALE GENOMIC DNA]</scope>
    <source>
        <strain evidence="2 3">NA02069</strain>
    </source>
</reference>
<keyword evidence="3" id="KW-1185">Reference proteome</keyword>
<dbReference type="SUPFAM" id="SSF51338">
    <property type="entry name" value="Composite domain of metallo-dependent hydrolases"/>
    <property type="match status" value="1"/>
</dbReference>
<organism evidence="2 3">
    <name type="scientific">Streptomyces chartreusis</name>
    <dbReference type="NCBI Taxonomy" id="1969"/>
    <lineage>
        <taxon>Bacteria</taxon>
        <taxon>Bacillati</taxon>
        <taxon>Actinomycetota</taxon>
        <taxon>Actinomycetes</taxon>
        <taxon>Kitasatosporales</taxon>
        <taxon>Streptomycetaceae</taxon>
        <taxon>Streptomyces</taxon>
    </lineage>
</organism>
<dbReference type="InterPro" id="IPR013108">
    <property type="entry name" value="Amidohydro_3"/>
</dbReference>
<keyword evidence="2" id="KW-0378">Hydrolase</keyword>
<dbReference type="Gene3D" id="2.30.40.10">
    <property type="entry name" value="Urease, subunit C, domain 1"/>
    <property type="match status" value="1"/>
</dbReference>
<dbReference type="AlphaFoldDB" id="A0A7H8T2C2"/>
<evidence type="ECO:0000259" key="1">
    <source>
        <dbReference type="Pfam" id="PF07969"/>
    </source>
</evidence>
<feature type="domain" description="Amidohydrolase 3" evidence="1">
    <location>
        <begin position="54"/>
        <end position="569"/>
    </location>
</feature>
<dbReference type="GO" id="GO:0016810">
    <property type="term" value="F:hydrolase activity, acting on carbon-nitrogen (but not peptide) bonds"/>
    <property type="evidence" value="ECO:0007669"/>
    <property type="project" value="InterPro"/>
</dbReference>
<dbReference type="PANTHER" id="PTHR22642:SF2">
    <property type="entry name" value="PROTEIN LONG AFTER FAR-RED 3"/>
    <property type="match status" value="1"/>
</dbReference>
<evidence type="ECO:0000313" key="3">
    <source>
        <dbReference type="Proteomes" id="UP000509418"/>
    </source>
</evidence>
<dbReference type="InterPro" id="IPR032466">
    <property type="entry name" value="Metal_Hydrolase"/>
</dbReference>
<dbReference type="Gene3D" id="3.20.20.140">
    <property type="entry name" value="Metal-dependent hydrolases"/>
    <property type="match status" value="1"/>
</dbReference>
<protein>
    <submittedName>
        <fullName evidence="2">Amidohydrolase family protein</fullName>
    </submittedName>
</protein>
<sequence>MSETKSNAGQDIVLVGGVVRVDENTTAEAIGIRDGRVVSVGDRETVLSQCPGAREVDVAGSVVAPGLIDTHPHTLHYALLEAPLVDVRHARSWADIVMAVRERAKTTPPGEWVMTTPVGDPHYFVNESWRDLAEGVLPDAAALDSATSEHPVIVQAWAPTVPNHAVFNSAALALLGIDQDTPDAEGGVLVEKDAEGRPTGRVSGGVNNYYNHTHNEWWAQTWSKIPFIQPQLIPAAIGSAMAEYNAMGITTIYEGHAMEPEHIGVYQALNEANALTLRVLAAPEVLGSAFGVQTPDEQRLAEHLARAEALQADHGDMFKVRGFTMAPTGPANNGHLVQREPYTGPFGEETQGHWFIPQQLLEKALRHAAERGLRVNLCGGGLGEHDVVLGQLDKLRADGALNGDEQWIFQHAMFLDEGQAERYAGHGVQMTVNSGFTYGKGDMYLERMGEQILGDLNPFRRMIDAGIKVAASTDWGPKNPYACMALAVTHQLGRGPRRNDGLAQKIDRQEAYAMWGRRAAEVLGWPGVGDLRTGRHADLVLLDRDPVTCPIEDLPGTQVTATLVGGRIVSGALPGKTA</sequence>
<gene>
    <name evidence="2" type="ORF">HUT05_07180</name>
</gene>
<dbReference type="Pfam" id="PF07969">
    <property type="entry name" value="Amidohydro_3"/>
    <property type="match status" value="1"/>
</dbReference>
<dbReference type="InterPro" id="IPR011059">
    <property type="entry name" value="Metal-dep_hydrolase_composite"/>
</dbReference>
<dbReference type="Gene3D" id="3.10.310.70">
    <property type="match status" value="1"/>
</dbReference>
<dbReference type="Proteomes" id="UP000509418">
    <property type="component" value="Chromosome"/>
</dbReference>
<proteinExistence type="predicted"/>
<dbReference type="PANTHER" id="PTHR22642">
    <property type="entry name" value="IMIDAZOLONEPROPIONASE"/>
    <property type="match status" value="1"/>
</dbReference>
<dbReference type="SUPFAM" id="SSF51556">
    <property type="entry name" value="Metallo-dependent hydrolases"/>
    <property type="match status" value="1"/>
</dbReference>